<gene>
    <name evidence="1" type="ORF">C8N35_111115</name>
</gene>
<reference evidence="1 2" key="1">
    <citation type="submission" date="2018-04" db="EMBL/GenBank/DDBJ databases">
        <title>Genomic Encyclopedia of Archaeal and Bacterial Type Strains, Phase II (KMG-II): from individual species to whole genera.</title>
        <authorList>
            <person name="Goeker M."/>
        </authorList>
    </citation>
    <scope>NUCLEOTIDE SEQUENCE [LARGE SCALE GENOMIC DNA]</scope>
    <source>
        <strain evidence="1 2">DSM 23382</strain>
    </source>
</reference>
<dbReference type="SUPFAM" id="SSF48452">
    <property type="entry name" value="TPR-like"/>
    <property type="match status" value="1"/>
</dbReference>
<sequence length="120" mass="12762">MDDILDRDLISLLADIGFIAGSRGMNDHARAIFKAICALRPDQEAGFLGESMVDILSGDAQSAITKLNRAPTTVATRTFLGIALIQGGNVPDGRETLQTVCQIAPETPFSRMAEGVLANM</sequence>
<keyword evidence="2" id="KW-1185">Reference proteome</keyword>
<protein>
    <recommendedName>
        <fullName evidence="3">Tetratricopeptide repeat protein</fullName>
    </recommendedName>
</protein>
<evidence type="ECO:0000313" key="2">
    <source>
        <dbReference type="Proteomes" id="UP000244081"/>
    </source>
</evidence>
<dbReference type="EMBL" id="QAYG01000011">
    <property type="protein sequence ID" value="PTW56652.1"/>
    <property type="molecule type" value="Genomic_DNA"/>
</dbReference>
<organism evidence="1 2">
    <name type="scientific">Breoghania corrubedonensis</name>
    <dbReference type="NCBI Taxonomy" id="665038"/>
    <lineage>
        <taxon>Bacteria</taxon>
        <taxon>Pseudomonadati</taxon>
        <taxon>Pseudomonadota</taxon>
        <taxon>Alphaproteobacteria</taxon>
        <taxon>Hyphomicrobiales</taxon>
        <taxon>Stappiaceae</taxon>
        <taxon>Breoghania</taxon>
    </lineage>
</organism>
<dbReference type="AlphaFoldDB" id="A0A2T5UYT0"/>
<dbReference type="Proteomes" id="UP000244081">
    <property type="component" value="Unassembled WGS sequence"/>
</dbReference>
<proteinExistence type="predicted"/>
<dbReference type="Gene3D" id="1.25.40.10">
    <property type="entry name" value="Tetratricopeptide repeat domain"/>
    <property type="match status" value="1"/>
</dbReference>
<name>A0A2T5UYT0_9HYPH</name>
<dbReference type="InterPro" id="IPR011990">
    <property type="entry name" value="TPR-like_helical_dom_sf"/>
</dbReference>
<comment type="caution">
    <text evidence="1">The sequence shown here is derived from an EMBL/GenBank/DDBJ whole genome shotgun (WGS) entry which is preliminary data.</text>
</comment>
<dbReference type="RefSeq" id="WP_107991682.1">
    <property type="nucleotide sequence ID" value="NZ_QAYG01000011.1"/>
</dbReference>
<evidence type="ECO:0008006" key="3">
    <source>
        <dbReference type="Google" id="ProtNLM"/>
    </source>
</evidence>
<dbReference type="OrthoDB" id="8453062at2"/>
<evidence type="ECO:0000313" key="1">
    <source>
        <dbReference type="EMBL" id="PTW56652.1"/>
    </source>
</evidence>
<accession>A0A2T5UYT0</accession>